<proteinExistence type="predicted"/>
<comment type="caution">
    <text evidence="2">The sequence shown here is derived from an EMBL/GenBank/DDBJ whole genome shotgun (WGS) entry which is preliminary data.</text>
</comment>
<dbReference type="Proteomes" id="UP001562357">
    <property type="component" value="Unassembled WGS sequence"/>
</dbReference>
<feature type="domain" description="DUF7918" evidence="1">
    <location>
        <begin position="10"/>
        <end position="235"/>
    </location>
</feature>
<keyword evidence="3" id="KW-1185">Reference proteome</keyword>
<dbReference type="PANTHER" id="PTHR36223">
    <property type="entry name" value="BETA-LACTAMASE-TYPE TRANSPEPTIDASE FOLD DOMAIN CONTAINING PROTEIN"/>
    <property type="match status" value="1"/>
</dbReference>
<gene>
    <name evidence="2" type="primary">g2018</name>
    <name evidence="2" type="ORF">EsDP_00002018</name>
</gene>
<protein>
    <recommendedName>
        <fullName evidence="1">DUF7918 domain-containing protein</fullName>
    </recommendedName>
</protein>
<dbReference type="PANTHER" id="PTHR36223:SF1">
    <property type="entry name" value="TRANSCRIPTION ELONGATION FACTOR EAF N-TERMINAL DOMAIN-CONTAINING PROTEIN"/>
    <property type="match status" value="1"/>
</dbReference>
<dbReference type="Pfam" id="PF25534">
    <property type="entry name" value="DUF7918"/>
    <property type="match status" value="1"/>
</dbReference>
<evidence type="ECO:0000259" key="1">
    <source>
        <dbReference type="Pfam" id="PF25534"/>
    </source>
</evidence>
<dbReference type="InterPro" id="IPR057678">
    <property type="entry name" value="DUF7918"/>
</dbReference>
<accession>A0ABQ0CJJ3</accession>
<organism evidence="2 3">
    <name type="scientific">Epichloe bromicola</name>
    <dbReference type="NCBI Taxonomy" id="79588"/>
    <lineage>
        <taxon>Eukaryota</taxon>
        <taxon>Fungi</taxon>
        <taxon>Dikarya</taxon>
        <taxon>Ascomycota</taxon>
        <taxon>Pezizomycotina</taxon>
        <taxon>Sordariomycetes</taxon>
        <taxon>Hypocreomycetidae</taxon>
        <taxon>Hypocreales</taxon>
        <taxon>Clavicipitaceae</taxon>
        <taxon>Epichloe</taxon>
    </lineage>
</organism>
<name>A0ABQ0CJJ3_9HYPO</name>
<dbReference type="EMBL" id="BAAFGZ010000050">
    <property type="protein sequence ID" value="GAB0133614.1"/>
    <property type="molecule type" value="Genomic_DNA"/>
</dbReference>
<sequence>MAVLTQIPEIDVSVHVNGQPAKEYPSPCQDDDHTVTIPDPPSHECYIESKSGQTYTVEVTISPELKLPGKRDLCIYLFVDGKFITGRVREHRDSFHSRHISLIGPTMLSPRSKLHRTQKLTFSPVTTVEETSQAKIKRDARISADLGTIVVDVKTCTVIGKAPVSAQNYEQEEKFTLAEKSMKGRELSHGTRFTEGPVTQPLTGLIVSHKQVFAQYTFRYRSRSALQKEMILPQTPPPQQSILDQLQAMTEDELRSLDEKLLRVKREKKIKPVCQPSDVNRQRHTSFILTMSQKETNDAPRLKRTIDLTDDDLIEVSGHGRMKAVKLGDLT</sequence>
<reference evidence="3" key="1">
    <citation type="submission" date="2024-06" db="EMBL/GenBank/DDBJ databases">
        <title>Draft Genome Sequences of Epichloe bromicola Strains Isolated from Elymus ciliaris.</title>
        <authorList>
            <consortium name="Epichloe bromicola genome sequencing consortium"/>
            <person name="Miura A."/>
            <person name="Imano S."/>
            <person name="Ashida A."/>
            <person name="Sato I."/>
            <person name="Chiba S."/>
            <person name="Tanaka A."/>
            <person name="Camagna M."/>
            <person name="Takemoto D."/>
        </authorList>
    </citation>
    <scope>NUCLEOTIDE SEQUENCE [LARGE SCALE GENOMIC DNA]</scope>
    <source>
        <strain evidence="3">DP</strain>
    </source>
</reference>
<evidence type="ECO:0000313" key="2">
    <source>
        <dbReference type="EMBL" id="GAB0133614.1"/>
    </source>
</evidence>
<evidence type="ECO:0000313" key="3">
    <source>
        <dbReference type="Proteomes" id="UP001562357"/>
    </source>
</evidence>